<feature type="compositionally biased region" description="Low complexity" evidence="6">
    <location>
        <begin position="174"/>
        <end position="186"/>
    </location>
</feature>
<feature type="region of interest" description="Disordered" evidence="6">
    <location>
        <begin position="1102"/>
        <end position="1137"/>
    </location>
</feature>
<dbReference type="PRINTS" id="PR00716">
    <property type="entry name" value="MPIPHPHTASE"/>
</dbReference>
<dbReference type="InterPro" id="IPR050951">
    <property type="entry name" value="Retrovirus_Pol_polyprotein"/>
</dbReference>
<evidence type="ECO:0000256" key="1">
    <source>
        <dbReference type="ARBA" id="ARBA00011065"/>
    </source>
</evidence>
<dbReference type="SUPFAM" id="SSF50630">
    <property type="entry name" value="Acid proteases"/>
    <property type="match status" value="1"/>
</dbReference>
<feature type="compositionally biased region" description="Acidic residues" evidence="6">
    <location>
        <begin position="134"/>
        <end position="144"/>
    </location>
</feature>
<dbReference type="SMART" id="SM00450">
    <property type="entry name" value="RHOD"/>
    <property type="match status" value="1"/>
</dbReference>
<accession>A0A1I8I4J1</accession>
<feature type="region of interest" description="Disordered" evidence="6">
    <location>
        <begin position="82"/>
        <end position="120"/>
    </location>
</feature>
<dbReference type="Gene3D" id="3.30.420.10">
    <property type="entry name" value="Ribonuclease H-like superfamily/Ribonuclease H"/>
    <property type="match status" value="1"/>
</dbReference>
<dbReference type="GO" id="GO:0051301">
    <property type="term" value="P:cell division"/>
    <property type="evidence" value="ECO:0007669"/>
    <property type="project" value="UniProtKB-KW"/>
</dbReference>
<feature type="domain" description="Integrase catalytic" evidence="8">
    <location>
        <begin position="887"/>
        <end position="1041"/>
    </location>
</feature>
<dbReference type="Pfam" id="PF00581">
    <property type="entry name" value="Rhodanese"/>
    <property type="match status" value="1"/>
</dbReference>
<feature type="compositionally biased region" description="Polar residues" evidence="6">
    <location>
        <begin position="214"/>
        <end position="225"/>
    </location>
</feature>
<dbReference type="InterPro" id="IPR012337">
    <property type="entry name" value="RNaseH-like_sf"/>
</dbReference>
<feature type="region of interest" description="Disordered" evidence="6">
    <location>
        <begin position="1"/>
        <end position="23"/>
    </location>
</feature>
<keyword evidence="5" id="KW-0131">Cell cycle</keyword>
<dbReference type="PANTHER" id="PTHR37984">
    <property type="entry name" value="PROTEIN CBG26694"/>
    <property type="match status" value="1"/>
</dbReference>
<keyword evidence="4" id="KW-0904">Protein phosphatase</keyword>
<dbReference type="InterPro" id="IPR036873">
    <property type="entry name" value="Rhodanese-like_dom_sf"/>
</dbReference>
<dbReference type="PANTHER" id="PTHR37984:SF15">
    <property type="entry name" value="INTEGRASE CATALYTIC DOMAIN-CONTAINING PROTEIN"/>
    <property type="match status" value="1"/>
</dbReference>
<keyword evidence="3" id="KW-0378">Hydrolase</keyword>
<evidence type="ECO:0000313" key="10">
    <source>
        <dbReference type="WBParaSite" id="maker-uti_cns_0009966-snap-gene-0.1-mRNA-1"/>
    </source>
</evidence>
<evidence type="ECO:0000256" key="5">
    <source>
        <dbReference type="ARBA" id="ARBA00023306"/>
    </source>
</evidence>
<dbReference type="GO" id="GO:0003676">
    <property type="term" value="F:nucleic acid binding"/>
    <property type="evidence" value="ECO:0007669"/>
    <property type="project" value="InterPro"/>
</dbReference>
<dbReference type="GO" id="GO:0015074">
    <property type="term" value="P:DNA integration"/>
    <property type="evidence" value="ECO:0007669"/>
    <property type="project" value="InterPro"/>
</dbReference>
<dbReference type="GO" id="GO:1902751">
    <property type="term" value="P:positive regulation of cell cycle G2/M phase transition"/>
    <property type="evidence" value="ECO:0007669"/>
    <property type="project" value="InterPro"/>
</dbReference>
<dbReference type="Gene3D" id="3.10.10.10">
    <property type="entry name" value="HIV Type 1 Reverse Transcriptase, subunit A, domain 1"/>
    <property type="match status" value="1"/>
</dbReference>
<protein>
    <submittedName>
        <fullName evidence="10">Protein-tyrosine-phosphatase</fullName>
    </submittedName>
</protein>
<dbReference type="InterPro" id="IPR036397">
    <property type="entry name" value="RNaseH_sf"/>
</dbReference>
<evidence type="ECO:0000259" key="8">
    <source>
        <dbReference type="PROSITE" id="PS50994"/>
    </source>
</evidence>
<feature type="region of interest" description="Disordered" evidence="6">
    <location>
        <begin position="134"/>
        <end position="186"/>
    </location>
</feature>
<dbReference type="PROSITE" id="PS50994">
    <property type="entry name" value="INTEGRASE"/>
    <property type="match status" value="1"/>
</dbReference>
<reference evidence="10" key="1">
    <citation type="submission" date="2016-11" db="UniProtKB">
        <authorList>
            <consortium name="WormBaseParasite"/>
        </authorList>
    </citation>
    <scope>IDENTIFICATION</scope>
</reference>
<dbReference type="WBParaSite" id="maker-uti_cns_0009966-snap-gene-0.1-mRNA-1">
    <property type="protein sequence ID" value="maker-uti_cns_0009966-snap-gene-0.1-mRNA-1"/>
    <property type="gene ID" value="maker-uti_cns_0009966-snap-gene-0.1"/>
</dbReference>
<evidence type="ECO:0000256" key="4">
    <source>
        <dbReference type="ARBA" id="ARBA00022912"/>
    </source>
</evidence>
<dbReference type="PROSITE" id="PS50206">
    <property type="entry name" value="RHODANESE_3"/>
    <property type="match status" value="1"/>
</dbReference>
<feature type="domain" description="Rhodanese" evidence="7">
    <location>
        <begin position="293"/>
        <end position="404"/>
    </location>
</feature>
<feature type="compositionally biased region" description="Pro residues" evidence="6">
    <location>
        <begin position="1109"/>
        <end position="1121"/>
    </location>
</feature>
<comment type="similarity">
    <text evidence="1">Belongs to the MPI phosphatase family.</text>
</comment>
<evidence type="ECO:0000313" key="9">
    <source>
        <dbReference type="Proteomes" id="UP000095280"/>
    </source>
</evidence>
<dbReference type="SUPFAM" id="SSF53098">
    <property type="entry name" value="Ribonuclease H-like"/>
    <property type="match status" value="1"/>
</dbReference>
<dbReference type="AlphaFoldDB" id="A0A1I8I4J1"/>
<sequence length="1137" mass="125387">GLRASGNSEEALPPISLTPGDHGQLVLRCRAGSSGGAGVRQRAVPLRRVQEVADELAEILGPENVGEVRVWAEVAGQPLASELPRLPSAPPPQPPSSSSAWRSRRLSCKKRPSPMSVDTLNDVTTTSADFAIDIDDVEDKDEDSENRCPNSGANKCGTPKRRRLGRPLGDLTNSTTPTFKKPPTKTFSTVASTVPVAAPAAALHRCASEIACSSSVDGTPGNSRPSLHRQESAATALDSARVDRAIASIDSLNLIGNSEQRHALPTVKELDYGIRHVTSDTVSRLVNGEFSSTVSSYAIIDCRYPYEFSGGHIQGAVNVFTQEDLLRRFLEPASQAAAVPATKASVLIFHCEFSSERAPKLARFLRQRDREANVCNYPDLFYPEVYVLQGGYKAFYDAFKRLTRSWERQHSRSKHSRLVAATRWAEWANRFKCFVTASGITDASQQREILLYVGGKQVAEAYAELTRPGKTLEELLDALREHFKSRHNPVFVRYEFRHCTQQPGEAINAWVQRLFKAAEGCEFETQRDLIIRDQIVAGCQSDQLRRRLLQTPNIQLKEALQQARAFEAADLQSAVIEARKSESVNAMRRIEKPDRPERTRTNCEVFCLTPQRKRLPLVKADINGHATDLLIDSGASCNLMDSKTFKAIGGTADDLRESKQRVFPFGSSEPLTTLGKATLRTAVYDVSASISYIIVKETGTTIVGRETSEELGILRIGPSNPSVCHLKDSGELHEPLSAALAAAATEADDQAMPQHERLSNIIKTFRQRFVGIGCVKDVEVGIHLQDGAVPVCHPPSRIPVHLREAAQRELDDQLQAGIIEKVTGPSEWHQRSPAPEQPGTTTTSTALPRTRPQRDWRCNSLRMQQRETEPSKQPSQHSEAATPLQATPLPPHAWHTLGIDFTGPVQNKHLLVIVDHFSRYPIVISMSSMTAEAVTKQLRKLFSTFGRPAQLVSDNGPPFSSQAFHDFLRSNGVQHRSITPYHPAANGVTERINRSINKIIRIASIEKSDWRAALEDWLEAYRNTPHSSTGATPAELMFQRQVQDCIPSMRQRSRVPSTLAAMSAEEPPATTSCRRLVVEEVKGDSLILRRAHESCMRHITDLKRLPTADFPPPPPTPPPTEGRPKSPESAAGSPTCV</sequence>
<keyword evidence="2" id="KW-0132">Cell division</keyword>
<dbReference type="SUPFAM" id="SSF52821">
    <property type="entry name" value="Rhodanese/Cell cycle control phosphatase"/>
    <property type="match status" value="1"/>
</dbReference>
<organism evidence="9 10">
    <name type="scientific">Macrostomum lignano</name>
    <dbReference type="NCBI Taxonomy" id="282301"/>
    <lineage>
        <taxon>Eukaryota</taxon>
        <taxon>Metazoa</taxon>
        <taxon>Spiralia</taxon>
        <taxon>Lophotrochozoa</taxon>
        <taxon>Platyhelminthes</taxon>
        <taxon>Rhabditophora</taxon>
        <taxon>Macrostomorpha</taxon>
        <taxon>Macrostomida</taxon>
        <taxon>Macrostomidae</taxon>
        <taxon>Macrostomum</taxon>
    </lineage>
</organism>
<feature type="region of interest" description="Disordered" evidence="6">
    <location>
        <begin position="823"/>
        <end position="889"/>
    </location>
</feature>
<dbReference type="InterPro" id="IPR043502">
    <property type="entry name" value="DNA/RNA_pol_sf"/>
</dbReference>
<dbReference type="InterPro" id="IPR001584">
    <property type="entry name" value="Integrase_cat-core"/>
</dbReference>
<feature type="compositionally biased region" description="Basic residues" evidence="6">
    <location>
        <begin position="102"/>
        <end position="112"/>
    </location>
</feature>
<evidence type="ECO:0000259" key="7">
    <source>
        <dbReference type="PROSITE" id="PS50206"/>
    </source>
</evidence>
<dbReference type="Pfam" id="PF00665">
    <property type="entry name" value="rve"/>
    <property type="match status" value="1"/>
</dbReference>
<dbReference type="Proteomes" id="UP000095280">
    <property type="component" value="Unplaced"/>
</dbReference>
<evidence type="ECO:0000256" key="6">
    <source>
        <dbReference type="SAM" id="MobiDB-lite"/>
    </source>
</evidence>
<name>A0A1I8I4J1_9PLAT</name>
<evidence type="ECO:0000256" key="2">
    <source>
        <dbReference type="ARBA" id="ARBA00022618"/>
    </source>
</evidence>
<proteinExistence type="inferred from homology"/>
<dbReference type="GO" id="GO:0004725">
    <property type="term" value="F:protein tyrosine phosphatase activity"/>
    <property type="evidence" value="ECO:0007669"/>
    <property type="project" value="InterPro"/>
</dbReference>
<dbReference type="FunFam" id="3.30.420.10:FF:000063">
    <property type="entry name" value="Retrovirus-related Pol polyprotein from transposon 297-like Protein"/>
    <property type="match status" value="1"/>
</dbReference>
<evidence type="ECO:0000256" key="3">
    <source>
        <dbReference type="ARBA" id="ARBA00022801"/>
    </source>
</evidence>
<feature type="region of interest" description="Disordered" evidence="6">
    <location>
        <begin position="214"/>
        <end position="235"/>
    </location>
</feature>
<keyword evidence="9" id="KW-1185">Reference proteome</keyword>
<dbReference type="Gene3D" id="2.40.70.10">
    <property type="entry name" value="Acid Proteases"/>
    <property type="match status" value="1"/>
</dbReference>
<dbReference type="InterPro" id="IPR000751">
    <property type="entry name" value="MPI_Phosphatase"/>
</dbReference>
<dbReference type="InterPro" id="IPR001763">
    <property type="entry name" value="Rhodanese-like_dom"/>
</dbReference>
<dbReference type="SUPFAM" id="SSF56672">
    <property type="entry name" value="DNA/RNA polymerases"/>
    <property type="match status" value="1"/>
</dbReference>
<dbReference type="InterPro" id="IPR021109">
    <property type="entry name" value="Peptidase_aspartic_dom_sf"/>
</dbReference>
<dbReference type="Gene3D" id="3.40.250.10">
    <property type="entry name" value="Rhodanese-like domain"/>
    <property type="match status" value="1"/>
</dbReference>
<dbReference type="CDD" id="cd01530">
    <property type="entry name" value="Cdc25"/>
    <property type="match status" value="1"/>
</dbReference>